<keyword evidence="2" id="KW-1185">Reference proteome</keyword>
<dbReference type="EMBL" id="SLZQ01000008">
    <property type="protein sequence ID" value="TCS35951.1"/>
    <property type="molecule type" value="Genomic_DNA"/>
</dbReference>
<proteinExistence type="predicted"/>
<gene>
    <name evidence="1" type="ORF">EDC30_10814</name>
</gene>
<evidence type="ECO:0000313" key="2">
    <source>
        <dbReference type="Proteomes" id="UP000295382"/>
    </source>
</evidence>
<reference evidence="1 2" key="1">
    <citation type="submission" date="2019-03" db="EMBL/GenBank/DDBJ databases">
        <title>Genomic Encyclopedia of Type Strains, Phase IV (KMG-IV): sequencing the most valuable type-strain genomes for metagenomic binning, comparative biology and taxonomic classification.</title>
        <authorList>
            <person name="Goeker M."/>
        </authorList>
    </citation>
    <scope>NUCLEOTIDE SEQUENCE [LARGE SCALE GENOMIC DNA]</scope>
    <source>
        <strain evidence="1 2">DSM 7445</strain>
    </source>
</reference>
<organism evidence="1 2">
    <name type="scientific">Paucimonas lemoignei</name>
    <name type="common">Pseudomonas lemoignei</name>
    <dbReference type="NCBI Taxonomy" id="29443"/>
    <lineage>
        <taxon>Bacteria</taxon>
        <taxon>Pseudomonadati</taxon>
        <taxon>Pseudomonadota</taxon>
        <taxon>Betaproteobacteria</taxon>
        <taxon>Burkholderiales</taxon>
        <taxon>Burkholderiaceae</taxon>
        <taxon>Paucimonas</taxon>
    </lineage>
</organism>
<sequence>MKSLTIKDLARTTTELDRHAMAGVSGGTYQGCKAPKGYEGWMPSFTSMDKSSHDFSFDATQLISQNQATTVNNGNNVAFSSGITANVNPDQKAHNTINFG</sequence>
<dbReference type="OrthoDB" id="8966445at2"/>
<accession>A0A4R3HUT8</accession>
<dbReference type="Proteomes" id="UP000295382">
    <property type="component" value="Unassembled WGS sequence"/>
</dbReference>
<dbReference type="AlphaFoldDB" id="A0A4R3HUT8"/>
<comment type="caution">
    <text evidence="1">The sequence shown here is derived from an EMBL/GenBank/DDBJ whole genome shotgun (WGS) entry which is preliminary data.</text>
</comment>
<protein>
    <submittedName>
        <fullName evidence="1">Uncharacterized protein</fullName>
    </submittedName>
</protein>
<dbReference type="RefSeq" id="WP_132259223.1">
    <property type="nucleotide sequence ID" value="NZ_SLZQ01000008.1"/>
</dbReference>
<name>A0A4R3HUT8_PAULE</name>
<evidence type="ECO:0000313" key="1">
    <source>
        <dbReference type="EMBL" id="TCS35951.1"/>
    </source>
</evidence>